<proteinExistence type="predicted"/>
<reference evidence="1 2" key="1">
    <citation type="submission" date="2018-11" db="EMBL/GenBank/DDBJ databases">
        <authorList>
            <consortium name="Pathogen Informatics"/>
        </authorList>
    </citation>
    <scope>NUCLEOTIDE SEQUENCE [LARGE SCALE GENOMIC DNA]</scope>
    <source>
        <strain evidence="1 2">Zambia</strain>
    </source>
</reference>
<evidence type="ECO:0000313" key="2">
    <source>
        <dbReference type="Proteomes" id="UP000277204"/>
    </source>
</evidence>
<accession>A0A183MWQ7</accession>
<dbReference type="EMBL" id="UZAI01018329">
    <property type="protein sequence ID" value="VDP35896.1"/>
    <property type="molecule type" value="Genomic_DNA"/>
</dbReference>
<evidence type="ECO:0000313" key="1">
    <source>
        <dbReference type="EMBL" id="VDP35896.1"/>
    </source>
</evidence>
<protein>
    <submittedName>
        <fullName evidence="1">Uncharacterized protein</fullName>
    </submittedName>
</protein>
<gene>
    <name evidence="1" type="ORF">SMRZ_LOCUS20482</name>
</gene>
<dbReference type="Proteomes" id="UP000277204">
    <property type="component" value="Unassembled WGS sequence"/>
</dbReference>
<sequence length="83" mass="9392">MWEAGRGIQIPAEIAEFRSTEFLKILKYKAENINAVTIDGETIEHVERFTQLDSIIDEHGGSDADVKTRIDKAKTSFLQLNNI</sequence>
<name>A0A183MWQ7_9TREM</name>
<dbReference type="AlphaFoldDB" id="A0A183MWQ7"/>
<keyword evidence="2" id="KW-1185">Reference proteome</keyword>
<organism evidence="1 2">
    <name type="scientific">Schistosoma margrebowiei</name>
    <dbReference type="NCBI Taxonomy" id="48269"/>
    <lineage>
        <taxon>Eukaryota</taxon>
        <taxon>Metazoa</taxon>
        <taxon>Spiralia</taxon>
        <taxon>Lophotrochozoa</taxon>
        <taxon>Platyhelminthes</taxon>
        <taxon>Trematoda</taxon>
        <taxon>Digenea</taxon>
        <taxon>Strigeidida</taxon>
        <taxon>Schistosomatoidea</taxon>
        <taxon>Schistosomatidae</taxon>
        <taxon>Schistosoma</taxon>
    </lineage>
</organism>